<comment type="caution">
    <text evidence="1">The sequence shown here is derived from an EMBL/GenBank/DDBJ whole genome shotgun (WGS) entry which is preliminary data.</text>
</comment>
<reference evidence="1" key="1">
    <citation type="submission" date="2022-04" db="EMBL/GenBank/DDBJ databases">
        <title>Genome of the entomopathogenic fungus Entomophthora muscae.</title>
        <authorList>
            <person name="Elya C."/>
            <person name="Lovett B.R."/>
            <person name="Lee E."/>
            <person name="Macias A.M."/>
            <person name="Hajek A.E."/>
            <person name="De Bivort B.L."/>
            <person name="Kasson M.T."/>
            <person name="De Fine Licht H.H."/>
            <person name="Stajich J.E."/>
        </authorList>
    </citation>
    <scope>NUCLEOTIDE SEQUENCE</scope>
    <source>
        <strain evidence="1">Berkeley</strain>
    </source>
</reference>
<gene>
    <name evidence="1" type="ORF">DSO57_1006012</name>
</gene>
<dbReference type="Proteomes" id="UP001165960">
    <property type="component" value="Unassembled WGS sequence"/>
</dbReference>
<organism evidence="1 2">
    <name type="scientific">Entomophthora muscae</name>
    <dbReference type="NCBI Taxonomy" id="34485"/>
    <lineage>
        <taxon>Eukaryota</taxon>
        <taxon>Fungi</taxon>
        <taxon>Fungi incertae sedis</taxon>
        <taxon>Zoopagomycota</taxon>
        <taxon>Entomophthoromycotina</taxon>
        <taxon>Entomophthoromycetes</taxon>
        <taxon>Entomophthorales</taxon>
        <taxon>Entomophthoraceae</taxon>
        <taxon>Entomophthora</taxon>
    </lineage>
</organism>
<name>A0ACC2SKG4_9FUNG</name>
<evidence type="ECO:0000313" key="2">
    <source>
        <dbReference type="Proteomes" id="UP001165960"/>
    </source>
</evidence>
<accession>A0ACC2SKG4</accession>
<keyword evidence="2" id="KW-1185">Reference proteome</keyword>
<protein>
    <submittedName>
        <fullName evidence="1">Uncharacterized protein</fullName>
    </submittedName>
</protein>
<dbReference type="EMBL" id="QTSX02004987">
    <property type="protein sequence ID" value="KAJ9062889.1"/>
    <property type="molecule type" value="Genomic_DNA"/>
</dbReference>
<evidence type="ECO:0000313" key="1">
    <source>
        <dbReference type="EMBL" id="KAJ9062889.1"/>
    </source>
</evidence>
<proteinExistence type="predicted"/>
<sequence length="51" mass="5612">MVNISCQLANSNLDLEAKAEELQKSLDSATAQINELQNEKVGLIHVYAKLI</sequence>